<dbReference type="EMBL" id="JAVRJZ010000021">
    <property type="protein sequence ID" value="KAK2704354.1"/>
    <property type="molecule type" value="Genomic_DNA"/>
</dbReference>
<dbReference type="FunFam" id="1.10.630.10:FF:000036">
    <property type="entry name" value="CYtochrome P450 family"/>
    <property type="match status" value="1"/>
</dbReference>
<dbReference type="GO" id="GO:0006082">
    <property type="term" value="P:organic acid metabolic process"/>
    <property type="evidence" value="ECO:0007669"/>
    <property type="project" value="TreeGrafter"/>
</dbReference>
<dbReference type="Gene3D" id="1.10.630.10">
    <property type="entry name" value="Cytochrome P450"/>
    <property type="match status" value="1"/>
</dbReference>
<dbReference type="InterPro" id="IPR002401">
    <property type="entry name" value="Cyt_P450_E_grp-I"/>
</dbReference>
<comment type="similarity">
    <text evidence="2 9">Belongs to the cytochrome P450 family.</text>
</comment>
<evidence type="ECO:0000256" key="4">
    <source>
        <dbReference type="ARBA" id="ARBA00022723"/>
    </source>
</evidence>
<name>A0AA88KVV7_ARTSF</name>
<keyword evidence="7 9" id="KW-0503">Monooxygenase</keyword>
<evidence type="ECO:0000256" key="5">
    <source>
        <dbReference type="ARBA" id="ARBA00023002"/>
    </source>
</evidence>
<keyword evidence="5 9" id="KW-0560">Oxidoreductase</keyword>
<evidence type="ECO:0000256" key="1">
    <source>
        <dbReference type="ARBA" id="ARBA00001971"/>
    </source>
</evidence>
<evidence type="ECO:0000256" key="3">
    <source>
        <dbReference type="ARBA" id="ARBA00022617"/>
    </source>
</evidence>
<dbReference type="GO" id="GO:0020037">
    <property type="term" value="F:heme binding"/>
    <property type="evidence" value="ECO:0007669"/>
    <property type="project" value="InterPro"/>
</dbReference>
<dbReference type="GO" id="GO:0016712">
    <property type="term" value="F:oxidoreductase activity, acting on paired donors, with incorporation or reduction of molecular oxygen, reduced flavin or flavoprotein as one donor, and incorporation of one atom of oxygen"/>
    <property type="evidence" value="ECO:0007669"/>
    <property type="project" value="TreeGrafter"/>
</dbReference>
<organism evidence="10 11">
    <name type="scientific">Artemia franciscana</name>
    <name type="common">Brine shrimp</name>
    <name type="synonym">Artemia sanfranciscana</name>
    <dbReference type="NCBI Taxonomy" id="6661"/>
    <lineage>
        <taxon>Eukaryota</taxon>
        <taxon>Metazoa</taxon>
        <taxon>Ecdysozoa</taxon>
        <taxon>Arthropoda</taxon>
        <taxon>Crustacea</taxon>
        <taxon>Branchiopoda</taxon>
        <taxon>Anostraca</taxon>
        <taxon>Artemiidae</taxon>
        <taxon>Artemia</taxon>
    </lineage>
</organism>
<dbReference type="GO" id="GO:0008395">
    <property type="term" value="F:steroid hydroxylase activity"/>
    <property type="evidence" value="ECO:0007669"/>
    <property type="project" value="TreeGrafter"/>
</dbReference>
<dbReference type="Proteomes" id="UP001187531">
    <property type="component" value="Unassembled WGS sequence"/>
</dbReference>
<keyword evidence="4 8" id="KW-0479">Metal-binding</keyword>
<evidence type="ECO:0000256" key="8">
    <source>
        <dbReference type="PIRSR" id="PIRSR602401-1"/>
    </source>
</evidence>
<dbReference type="AlphaFoldDB" id="A0AA88KVV7"/>
<dbReference type="GO" id="GO:0005737">
    <property type="term" value="C:cytoplasm"/>
    <property type="evidence" value="ECO:0007669"/>
    <property type="project" value="TreeGrafter"/>
</dbReference>
<keyword evidence="6 8" id="KW-0408">Iron</keyword>
<evidence type="ECO:0000256" key="6">
    <source>
        <dbReference type="ARBA" id="ARBA00023004"/>
    </source>
</evidence>
<dbReference type="GO" id="GO:0006805">
    <property type="term" value="P:xenobiotic metabolic process"/>
    <property type="evidence" value="ECO:0007669"/>
    <property type="project" value="TreeGrafter"/>
</dbReference>
<evidence type="ECO:0000313" key="11">
    <source>
        <dbReference type="Proteomes" id="UP001187531"/>
    </source>
</evidence>
<gene>
    <name evidence="10" type="ORF">QYM36_016668</name>
</gene>
<dbReference type="SUPFAM" id="SSF48264">
    <property type="entry name" value="Cytochrome P450"/>
    <property type="match status" value="1"/>
</dbReference>
<evidence type="ECO:0000256" key="7">
    <source>
        <dbReference type="ARBA" id="ARBA00023033"/>
    </source>
</evidence>
<dbReference type="PRINTS" id="PR00385">
    <property type="entry name" value="P450"/>
</dbReference>
<proteinExistence type="inferred from homology"/>
<evidence type="ECO:0000256" key="9">
    <source>
        <dbReference type="RuleBase" id="RU000461"/>
    </source>
</evidence>
<dbReference type="InterPro" id="IPR017972">
    <property type="entry name" value="Cyt_P450_CS"/>
</dbReference>
<comment type="cofactor">
    <cofactor evidence="1 8">
        <name>heme</name>
        <dbReference type="ChEBI" id="CHEBI:30413"/>
    </cofactor>
</comment>
<dbReference type="Pfam" id="PF00067">
    <property type="entry name" value="p450"/>
    <property type="match status" value="1"/>
</dbReference>
<keyword evidence="11" id="KW-1185">Reference proteome</keyword>
<accession>A0AA88KVV7</accession>
<evidence type="ECO:0000256" key="2">
    <source>
        <dbReference type="ARBA" id="ARBA00010617"/>
    </source>
</evidence>
<dbReference type="PANTHER" id="PTHR24300">
    <property type="entry name" value="CYTOCHROME P450 508A4-RELATED"/>
    <property type="match status" value="1"/>
</dbReference>
<protein>
    <recommendedName>
        <fullName evidence="12">Cytochrome P450</fullName>
    </recommendedName>
</protein>
<dbReference type="PRINTS" id="PR00463">
    <property type="entry name" value="EP450I"/>
</dbReference>
<keyword evidence="3 8" id="KW-0349">Heme</keyword>
<comment type="caution">
    <text evidence="10">The sequence shown here is derived from an EMBL/GenBank/DDBJ whole genome shotgun (WGS) entry which is preliminary data.</text>
</comment>
<reference evidence="10" key="1">
    <citation type="submission" date="2023-07" db="EMBL/GenBank/DDBJ databases">
        <title>Chromosome-level genome assembly of Artemia franciscana.</title>
        <authorList>
            <person name="Jo E."/>
        </authorList>
    </citation>
    <scope>NUCLEOTIDE SEQUENCE</scope>
    <source>
        <tissue evidence="10">Whole body</tissue>
    </source>
</reference>
<dbReference type="InterPro" id="IPR036396">
    <property type="entry name" value="Cyt_P450_sf"/>
</dbReference>
<dbReference type="InterPro" id="IPR001128">
    <property type="entry name" value="Cyt_P450"/>
</dbReference>
<dbReference type="InterPro" id="IPR050182">
    <property type="entry name" value="Cytochrome_P450_fam2"/>
</dbReference>
<feature type="binding site" description="axial binding residue" evidence="8">
    <location>
        <position position="424"/>
    </location>
    <ligand>
        <name>heme</name>
        <dbReference type="ChEBI" id="CHEBI:30413"/>
    </ligand>
    <ligandPart>
        <name>Fe</name>
        <dbReference type="ChEBI" id="CHEBI:18248"/>
    </ligandPart>
</feature>
<dbReference type="PANTHER" id="PTHR24300:SF376">
    <property type="entry name" value="CYTOCHROME P450 15A1"/>
    <property type="match status" value="1"/>
</dbReference>
<sequence length="487" mass="56282">MFLIWTAFFALAIFIFLKRKRFNYPPGPTGIPVFGSLPFVSKNLLAKFDEYADAYGDIFSIQLGAFDVIVLNSLEAIREAFKEDVFSGRPQFHFQTIRNEGNHGILFADGTGWREMRRFTLRTLRDFGLGRTSLENIVKDEISQLIEGLTKNDGEELLLHNRFSISVVNALWMITAGKRYDIDDPLIKERTRVIAQLVQSSSFANARNFLPSLRILWPPLQRDLDHRIEFHENVKNDFLKMIIQHKETNDDTHDFINTFLKHAAEQGEDSHFYGEEGLIQLKLVLLDLFVAGAETTSTTMTWFFLLMALYPDIQKKIHQEIDTHIPDGMPSIGDRQKLVFTEAAIQDSMRFITLLPFSLPHRAMENTTFRGYDIPKDTIILANLNRVHRDPKLWERPNEFYPEHFLDSKRKDSSIPFSTGKRVCLGESLARMQLFLFITSLMQIFEFSVPDPSNPPNLDTIPALVRGPGQHMLRLRVRKSLYQKRPN</sequence>
<dbReference type="GO" id="GO:0005506">
    <property type="term" value="F:iron ion binding"/>
    <property type="evidence" value="ECO:0007669"/>
    <property type="project" value="InterPro"/>
</dbReference>
<evidence type="ECO:0008006" key="12">
    <source>
        <dbReference type="Google" id="ProtNLM"/>
    </source>
</evidence>
<evidence type="ECO:0000313" key="10">
    <source>
        <dbReference type="EMBL" id="KAK2704354.1"/>
    </source>
</evidence>
<dbReference type="PROSITE" id="PS00086">
    <property type="entry name" value="CYTOCHROME_P450"/>
    <property type="match status" value="1"/>
</dbReference>